<evidence type="ECO:0000313" key="1">
    <source>
        <dbReference type="EMBL" id="GFB10485.1"/>
    </source>
</evidence>
<comment type="caution">
    <text evidence="1">The sequence shown here is derived from an EMBL/GenBank/DDBJ whole genome shotgun (WGS) entry which is preliminary data.</text>
</comment>
<feature type="non-terminal residue" evidence="1">
    <location>
        <position position="1"/>
    </location>
</feature>
<name>A0A699KXA7_TANCI</name>
<protein>
    <submittedName>
        <fullName evidence="1">Uncharacterized protein</fullName>
    </submittedName>
</protein>
<gene>
    <name evidence="1" type="ORF">Tci_682456</name>
</gene>
<organism evidence="1">
    <name type="scientific">Tanacetum cinerariifolium</name>
    <name type="common">Dalmatian daisy</name>
    <name type="synonym">Chrysanthemum cinerariifolium</name>
    <dbReference type="NCBI Taxonomy" id="118510"/>
    <lineage>
        <taxon>Eukaryota</taxon>
        <taxon>Viridiplantae</taxon>
        <taxon>Streptophyta</taxon>
        <taxon>Embryophyta</taxon>
        <taxon>Tracheophyta</taxon>
        <taxon>Spermatophyta</taxon>
        <taxon>Magnoliopsida</taxon>
        <taxon>eudicotyledons</taxon>
        <taxon>Gunneridae</taxon>
        <taxon>Pentapetalae</taxon>
        <taxon>asterids</taxon>
        <taxon>campanulids</taxon>
        <taxon>Asterales</taxon>
        <taxon>Asteraceae</taxon>
        <taxon>Asteroideae</taxon>
        <taxon>Anthemideae</taxon>
        <taxon>Anthemidinae</taxon>
        <taxon>Tanacetum</taxon>
    </lineage>
</organism>
<reference evidence="1" key="1">
    <citation type="journal article" date="2019" name="Sci. Rep.">
        <title>Draft genome of Tanacetum cinerariifolium, the natural source of mosquito coil.</title>
        <authorList>
            <person name="Yamashiro T."/>
            <person name="Shiraishi A."/>
            <person name="Satake H."/>
            <person name="Nakayama K."/>
        </authorList>
    </citation>
    <scope>NUCLEOTIDE SEQUENCE</scope>
</reference>
<dbReference type="AlphaFoldDB" id="A0A699KXA7"/>
<proteinExistence type="predicted"/>
<sequence length="84" mass="9712">GSCLRTIKDCSRLGDQKAAKKVKRIERKIKARTLGMTLFKIGNFKRKSLDKENVSKQEMYLKTRPMVEESNFDNIDGMVDEDND</sequence>
<dbReference type="EMBL" id="BKCJ010553014">
    <property type="protein sequence ID" value="GFB10485.1"/>
    <property type="molecule type" value="Genomic_DNA"/>
</dbReference>
<accession>A0A699KXA7</accession>